<reference evidence="2" key="1">
    <citation type="journal article" date="2022" name="Front. Microbiol.">
        <title>New perspectives on an old grouping: The genomic and phenotypic variability of Oxalobacter formigenes and the implications for calcium oxalate stone prevention.</title>
        <authorList>
            <person name="Chmiel J.A."/>
            <person name="Carr C."/>
            <person name="Stuivenberg G.A."/>
            <person name="Venema R."/>
            <person name="Chanyi R.M."/>
            <person name="Al K.F."/>
            <person name="Giguere D."/>
            <person name="Say H."/>
            <person name="Akouris P.P."/>
            <person name="Dominguez Romero S.A."/>
            <person name="Kwong A."/>
            <person name="Tai V."/>
            <person name="Koval S.F."/>
            <person name="Razvi H."/>
            <person name="Bjazevic J."/>
            <person name="Burton J.P."/>
        </authorList>
    </citation>
    <scope>NUCLEOTIDE SEQUENCE</scope>
    <source>
        <strain evidence="2">OxK</strain>
    </source>
</reference>
<proteinExistence type="predicted"/>
<feature type="region of interest" description="Disordered" evidence="1">
    <location>
        <begin position="1"/>
        <end position="23"/>
    </location>
</feature>
<accession>A0A9E9LFD4</accession>
<organism evidence="2">
    <name type="scientific">Oxalobacter aliiformigenes</name>
    <dbReference type="NCBI Taxonomy" id="2946593"/>
    <lineage>
        <taxon>Bacteria</taxon>
        <taxon>Pseudomonadati</taxon>
        <taxon>Pseudomonadota</taxon>
        <taxon>Betaproteobacteria</taxon>
        <taxon>Burkholderiales</taxon>
        <taxon>Oxalobacteraceae</taxon>
        <taxon>Oxalobacter</taxon>
    </lineage>
</organism>
<dbReference type="Proteomes" id="UP001164819">
    <property type="component" value="Chromosome"/>
</dbReference>
<dbReference type="AlphaFoldDB" id="A0A9E9LFD4"/>
<evidence type="ECO:0000313" key="2">
    <source>
        <dbReference type="EMBL" id="WAV92213.1"/>
    </source>
</evidence>
<feature type="compositionally biased region" description="Basic and acidic residues" evidence="1">
    <location>
        <begin position="11"/>
        <end position="23"/>
    </location>
</feature>
<evidence type="ECO:0000256" key="1">
    <source>
        <dbReference type="SAM" id="MobiDB-lite"/>
    </source>
</evidence>
<sequence>MPELARVMGRATHEFKKAKEEISHQGEEFLKAAEKTAELESEKEKQES</sequence>
<name>A0A9E9LFD4_9BURK</name>
<dbReference type="EMBL" id="CP098251">
    <property type="protein sequence ID" value="WAV92213.1"/>
    <property type="molecule type" value="Genomic_DNA"/>
</dbReference>
<protein>
    <submittedName>
        <fullName evidence="2">Uncharacterized protein</fullName>
    </submittedName>
</protein>
<gene>
    <name evidence="2" type="ORF">NB646_07440</name>
</gene>